<evidence type="ECO:0000313" key="9">
    <source>
        <dbReference type="Proteomes" id="UP001360560"/>
    </source>
</evidence>
<dbReference type="InterPro" id="IPR004254">
    <property type="entry name" value="AdipoR/HlyIII-related"/>
</dbReference>
<dbReference type="GeneID" id="90073353"/>
<feature type="transmembrane region" description="Helical" evidence="7">
    <location>
        <begin position="204"/>
        <end position="226"/>
    </location>
</feature>
<dbReference type="AlphaFoldDB" id="A0AAV5QL76"/>
<evidence type="ECO:0000256" key="4">
    <source>
        <dbReference type="ARBA" id="ARBA00022989"/>
    </source>
</evidence>
<feature type="binding site" evidence="6">
    <location>
        <position position="279"/>
    </location>
    <ligand>
        <name>Zn(2+)</name>
        <dbReference type="ChEBI" id="CHEBI:29105"/>
    </ligand>
</feature>
<feature type="transmembrane region" description="Helical" evidence="7">
    <location>
        <begin position="145"/>
        <end position="166"/>
    </location>
</feature>
<comment type="similarity">
    <text evidence="2">Belongs to the ADIPOR family.</text>
</comment>
<dbReference type="PANTHER" id="PTHR20855:SF52">
    <property type="entry name" value="ADIPONECTIN RECEPTOR PROTEIN"/>
    <property type="match status" value="1"/>
</dbReference>
<dbReference type="Pfam" id="PF03006">
    <property type="entry name" value="HlyIII"/>
    <property type="match status" value="1"/>
</dbReference>
<feature type="binding site" evidence="6">
    <location>
        <position position="275"/>
    </location>
    <ligand>
        <name>Zn(2+)</name>
        <dbReference type="ChEBI" id="CHEBI:29105"/>
    </ligand>
</feature>
<evidence type="ECO:0000256" key="5">
    <source>
        <dbReference type="ARBA" id="ARBA00023136"/>
    </source>
</evidence>
<evidence type="ECO:0000313" key="8">
    <source>
        <dbReference type="EMBL" id="GMM35374.1"/>
    </source>
</evidence>
<dbReference type="GO" id="GO:0006882">
    <property type="term" value="P:intracellular zinc ion homeostasis"/>
    <property type="evidence" value="ECO:0007669"/>
    <property type="project" value="TreeGrafter"/>
</dbReference>
<dbReference type="RefSeq" id="XP_064852374.1">
    <property type="nucleotide sequence ID" value="XM_064996302.1"/>
</dbReference>
<dbReference type="GO" id="GO:0038023">
    <property type="term" value="F:signaling receptor activity"/>
    <property type="evidence" value="ECO:0007669"/>
    <property type="project" value="TreeGrafter"/>
</dbReference>
<reference evidence="8 9" key="1">
    <citation type="journal article" date="2023" name="Elife">
        <title>Identification of key yeast species and microbe-microbe interactions impacting larval growth of Drosophila in the wild.</title>
        <authorList>
            <person name="Mure A."/>
            <person name="Sugiura Y."/>
            <person name="Maeda R."/>
            <person name="Honda K."/>
            <person name="Sakurai N."/>
            <person name="Takahashi Y."/>
            <person name="Watada M."/>
            <person name="Katoh T."/>
            <person name="Gotoh A."/>
            <person name="Gotoh Y."/>
            <person name="Taniguchi I."/>
            <person name="Nakamura K."/>
            <person name="Hayashi T."/>
            <person name="Katayama T."/>
            <person name="Uemura T."/>
            <person name="Hattori Y."/>
        </authorList>
    </citation>
    <scope>NUCLEOTIDE SEQUENCE [LARGE SCALE GENOMIC DNA]</scope>
    <source>
        <strain evidence="8 9">SC-9</strain>
    </source>
</reference>
<evidence type="ECO:0000256" key="2">
    <source>
        <dbReference type="ARBA" id="ARBA00007018"/>
    </source>
</evidence>
<dbReference type="PANTHER" id="PTHR20855">
    <property type="entry name" value="ADIPOR/PROGESTIN RECEPTOR-RELATED"/>
    <property type="match status" value="1"/>
</dbReference>
<accession>A0AAV5QL76</accession>
<protein>
    <submittedName>
        <fullName evidence="8">PAQR-type receptor</fullName>
    </submittedName>
</protein>
<feature type="transmembrane region" description="Helical" evidence="7">
    <location>
        <begin position="113"/>
        <end position="133"/>
    </location>
</feature>
<keyword evidence="4 7" id="KW-1133">Transmembrane helix</keyword>
<keyword evidence="6" id="KW-0479">Metal-binding</keyword>
<evidence type="ECO:0000256" key="7">
    <source>
        <dbReference type="SAM" id="Phobius"/>
    </source>
</evidence>
<evidence type="ECO:0000256" key="3">
    <source>
        <dbReference type="ARBA" id="ARBA00022692"/>
    </source>
</evidence>
<dbReference type="GO" id="GO:0046872">
    <property type="term" value="F:metal ion binding"/>
    <property type="evidence" value="ECO:0007669"/>
    <property type="project" value="UniProtKB-KW"/>
</dbReference>
<feature type="transmembrane region" description="Helical" evidence="7">
    <location>
        <begin position="277"/>
        <end position="299"/>
    </location>
</feature>
<dbReference type="Proteomes" id="UP001360560">
    <property type="component" value="Unassembled WGS sequence"/>
</dbReference>
<feature type="transmembrane region" description="Helical" evidence="7">
    <location>
        <begin position="172"/>
        <end position="192"/>
    </location>
</feature>
<evidence type="ECO:0000256" key="1">
    <source>
        <dbReference type="ARBA" id="ARBA00004141"/>
    </source>
</evidence>
<keyword evidence="5 7" id="KW-0472">Membrane</keyword>
<gene>
    <name evidence="8" type="ORF">DASC09_026990</name>
</gene>
<dbReference type="EMBL" id="BTFZ01000006">
    <property type="protein sequence ID" value="GMM35374.1"/>
    <property type="molecule type" value="Genomic_DNA"/>
</dbReference>
<keyword evidence="6" id="KW-0862">Zinc</keyword>
<comment type="subcellular location">
    <subcellularLocation>
        <location evidence="1">Membrane</location>
        <topology evidence="1">Multi-pass membrane protein</topology>
    </subcellularLocation>
</comment>
<feature type="binding site" evidence="6">
    <location>
        <position position="129"/>
    </location>
    <ligand>
        <name>Zn(2+)</name>
        <dbReference type="ChEBI" id="CHEBI:29105"/>
    </ligand>
</feature>
<name>A0AAV5QL76_9ASCO</name>
<keyword evidence="8" id="KW-0675">Receptor</keyword>
<keyword evidence="9" id="KW-1185">Reference proteome</keyword>
<sequence length="311" mass="35866">MLRSRTNIKTPTVTSNVIGSNISHKMETKKLYHWNDIPEWQKDNHYIFSGYVKETLSYLECLRSLTYLHNESVNIYTHLLPGTVFFGGIFWFFEYYMEYFPSTTWQDQFAFSLFSFGAATALTLSSCFHCLKSHSECVATFGNKLDYLGIIILIITSMVSILYYSLIDLPGIRNFFWGLTMAFGAVCSVFSLNDRFRTNKWRPYRALMFVLFGLSGVFPIIAGWWILGGEEVFRRSDLWWVIAEGALYIFGAFLYAARVPERFAPGKFDIWGHSHQIFHVLVVIAACCHGRGLMGAYLYSHHYTIPSMLMA</sequence>
<proteinExistence type="inferred from homology"/>
<comment type="caution">
    <text evidence="8">The sequence shown here is derived from an EMBL/GenBank/DDBJ whole genome shotgun (WGS) entry which is preliminary data.</text>
</comment>
<dbReference type="GO" id="GO:0016020">
    <property type="term" value="C:membrane"/>
    <property type="evidence" value="ECO:0007669"/>
    <property type="project" value="UniProtKB-SubCell"/>
</dbReference>
<evidence type="ECO:0000256" key="6">
    <source>
        <dbReference type="PIRSR" id="PIRSR604254-1"/>
    </source>
</evidence>
<feature type="transmembrane region" description="Helical" evidence="7">
    <location>
        <begin position="238"/>
        <end position="257"/>
    </location>
</feature>
<feature type="transmembrane region" description="Helical" evidence="7">
    <location>
        <begin position="73"/>
        <end position="93"/>
    </location>
</feature>
<keyword evidence="3 7" id="KW-0812">Transmembrane</keyword>
<organism evidence="8 9">
    <name type="scientific">Saccharomycopsis crataegensis</name>
    <dbReference type="NCBI Taxonomy" id="43959"/>
    <lineage>
        <taxon>Eukaryota</taxon>
        <taxon>Fungi</taxon>
        <taxon>Dikarya</taxon>
        <taxon>Ascomycota</taxon>
        <taxon>Saccharomycotina</taxon>
        <taxon>Saccharomycetes</taxon>
        <taxon>Saccharomycopsidaceae</taxon>
        <taxon>Saccharomycopsis</taxon>
    </lineage>
</organism>